<evidence type="ECO:0000313" key="2">
    <source>
        <dbReference type="EMBL" id="CAB4551677.1"/>
    </source>
</evidence>
<feature type="domain" description="AB hydrolase-1" evidence="1">
    <location>
        <begin position="18"/>
        <end position="241"/>
    </location>
</feature>
<organism evidence="2">
    <name type="scientific">freshwater metagenome</name>
    <dbReference type="NCBI Taxonomy" id="449393"/>
    <lineage>
        <taxon>unclassified sequences</taxon>
        <taxon>metagenomes</taxon>
        <taxon>ecological metagenomes</taxon>
    </lineage>
</organism>
<dbReference type="AlphaFoldDB" id="A0A6J6CK43"/>
<dbReference type="PANTHER" id="PTHR37017:SF11">
    <property type="entry name" value="ESTERASE_LIPASE_THIOESTERASE DOMAIN-CONTAINING PROTEIN"/>
    <property type="match status" value="1"/>
</dbReference>
<dbReference type="SUPFAM" id="SSF53474">
    <property type="entry name" value="alpha/beta-Hydrolases"/>
    <property type="match status" value="1"/>
</dbReference>
<protein>
    <submittedName>
        <fullName evidence="2">Unannotated protein</fullName>
    </submittedName>
</protein>
<dbReference type="InterPro" id="IPR029058">
    <property type="entry name" value="AB_hydrolase_fold"/>
</dbReference>
<dbReference type="InterPro" id="IPR052897">
    <property type="entry name" value="Sec-Metab_Biosynth_Hydrolase"/>
</dbReference>
<dbReference type="Pfam" id="PF12697">
    <property type="entry name" value="Abhydrolase_6"/>
    <property type="match status" value="1"/>
</dbReference>
<reference evidence="2" key="1">
    <citation type="submission" date="2020-05" db="EMBL/GenBank/DDBJ databases">
        <authorList>
            <person name="Chiriac C."/>
            <person name="Salcher M."/>
            <person name="Ghai R."/>
            <person name="Kavagutti S V."/>
        </authorList>
    </citation>
    <scope>NUCLEOTIDE SEQUENCE</scope>
</reference>
<accession>A0A6J6CK43</accession>
<dbReference type="InterPro" id="IPR000073">
    <property type="entry name" value="AB_hydrolase_1"/>
</dbReference>
<evidence type="ECO:0000259" key="1">
    <source>
        <dbReference type="Pfam" id="PF12697"/>
    </source>
</evidence>
<gene>
    <name evidence="2" type="ORF">UFOPK1493_01107</name>
</gene>
<name>A0A6J6CK43_9ZZZZ</name>
<dbReference type="Gene3D" id="3.40.50.1820">
    <property type="entry name" value="alpha/beta hydrolase"/>
    <property type="match status" value="1"/>
</dbReference>
<dbReference type="EMBL" id="CAEZSR010000030">
    <property type="protein sequence ID" value="CAB4551677.1"/>
    <property type="molecule type" value="Genomic_DNA"/>
</dbReference>
<proteinExistence type="predicted"/>
<sequence length="260" mass="26678">MSDPALPAPAPTSEHPLVVLVHGAWHGAWCYAALQERLDRRGIASLAVDLPGHGASTLPLGDLHGDAQHVADVIEAWGRPVVLVGHSYGGAVITEAATRTAHVRHLVYLAAFAPLAGDGVMSTLGSLERRDVALGAAMRMRDDGTSVLDPELAAPALYGSCPPEVVAASLPRLSPQPMATFGQPVTGDPRATIPSTFVVCTLDQAVHPDHQVAMAARCTSVVTLETDHSPFASMPDATADVIAGAVATVAETATTGGSGS</sequence>
<dbReference type="PANTHER" id="PTHR37017">
    <property type="entry name" value="AB HYDROLASE-1 DOMAIN-CONTAINING PROTEIN-RELATED"/>
    <property type="match status" value="1"/>
</dbReference>